<evidence type="ECO:0000313" key="3">
    <source>
        <dbReference type="EMBL" id="SOB58441.1"/>
    </source>
</evidence>
<reference evidence="4" key="1">
    <citation type="submission" date="2017-09" db="EMBL/GenBank/DDBJ databases">
        <authorList>
            <person name="Regsiter A."/>
            <person name="William W."/>
        </authorList>
    </citation>
    <scope>NUCLEOTIDE SEQUENCE [LARGE SCALE GENOMIC DNA]</scope>
    <source>
        <strain evidence="4">500-1</strain>
    </source>
</reference>
<dbReference type="GO" id="GO:0000160">
    <property type="term" value="P:phosphorelay signal transduction system"/>
    <property type="evidence" value="ECO:0007669"/>
    <property type="project" value="InterPro"/>
</dbReference>
<dbReference type="GO" id="GO:0004672">
    <property type="term" value="F:protein kinase activity"/>
    <property type="evidence" value="ECO:0007669"/>
    <property type="project" value="UniProtKB-ARBA"/>
</dbReference>
<evidence type="ECO:0000259" key="2">
    <source>
        <dbReference type="PROSITE" id="PS50894"/>
    </source>
</evidence>
<name>A0A2C8F7R3_9BACT</name>
<evidence type="ECO:0000256" key="1">
    <source>
        <dbReference type="PROSITE-ProRule" id="PRU00110"/>
    </source>
</evidence>
<feature type="domain" description="HPt" evidence="2">
    <location>
        <begin position="9"/>
        <end position="103"/>
    </location>
</feature>
<protein>
    <submittedName>
        <fullName evidence="3">Hpt protein</fullName>
    </submittedName>
</protein>
<gene>
    <name evidence="3" type="ORF">DPRO_1545</name>
</gene>
<dbReference type="KEGG" id="pprf:DPRO_1545"/>
<dbReference type="InterPro" id="IPR008207">
    <property type="entry name" value="Sig_transdc_His_kin_Hpt_dom"/>
</dbReference>
<dbReference type="Pfam" id="PF01627">
    <property type="entry name" value="Hpt"/>
    <property type="match status" value="1"/>
</dbReference>
<sequence length="103" mass="11467">MGKRFQVIVDSMLEPVMDRYFEIRYEELEQMEQALVAGDAETIALLGHRLKGSGTSYGFVRLTELGAIIEAAGRDAELEQAREPLAEVRSYLDAVDVVFGEQG</sequence>
<dbReference type="SUPFAM" id="SSF47226">
    <property type="entry name" value="Histidine-containing phosphotransfer domain, HPT domain"/>
    <property type="match status" value="1"/>
</dbReference>
<keyword evidence="1" id="KW-0597">Phosphoprotein</keyword>
<proteinExistence type="predicted"/>
<feature type="modified residue" description="Phosphohistidine" evidence="1">
    <location>
        <position position="48"/>
    </location>
</feature>
<keyword evidence="4" id="KW-1185">Reference proteome</keyword>
<dbReference type="EMBL" id="LT907975">
    <property type="protein sequence ID" value="SOB58441.1"/>
    <property type="molecule type" value="Genomic_DNA"/>
</dbReference>
<dbReference type="PROSITE" id="PS50894">
    <property type="entry name" value="HPT"/>
    <property type="match status" value="1"/>
</dbReference>
<dbReference type="AlphaFoldDB" id="A0A2C8F7R3"/>
<dbReference type="InterPro" id="IPR036641">
    <property type="entry name" value="HPT_dom_sf"/>
</dbReference>
<dbReference type="Gene3D" id="1.20.120.160">
    <property type="entry name" value="HPT domain"/>
    <property type="match status" value="1"/>
</dbReference>
<dbReference type="Proteomes" id="UP000219215">
    <property type="component" value="Chromosome DPRO"/>
</dbReference>
<organism evidence="3 4">
    <name type="scientific">Pseudodesulfovibrio profundus</name>
    <dbReference type="NCBI Taxonomy" id="57320"/>
    <lineage>
        <taxon>Bacteria</taxon>
        <taxon>Pseudomonadati</taxon>
        <taxon>Thermodesulfobacteriota</taxon>
        <taxon>Desulfovibrionia</taxon>
        <taxon>Desulfovibrionales</taxon>
        <taxon>Desulfovibrionaceae</taxon>
    </lineage>
</organism>
<dbReference type="RefSeq" id="WP_097011497.1">
    <property type="nucleotide sequence ID" value="NZ_LT907975.1"/>
</dbReference>
<accession>A0A2C8F7R3</accession>
<evidence type="ECO:0000313" key="4">
    <source>
        <dbReference type="Proteomes" id="UP000219215"/>
    </source>
</evidence>
<dbReference type="OrthoDB" id="9792360at2"/>